<dbReference type="Bgee" id="ENSPTRG00000013089">
    <property type="expression patterns" value="Expressed in testis and 19 other cell types or tissues"/>
</dbReference>
<protein>
    <submittedName>
        <fullName evidence="2">Uncharacterized protein</fullName>
    </submittedName>
</protein>
<dbReference type="GeneTree" id="ENSGT00910000146416"/>
<keyword evidence="3" id="KW-1185">Reference proteome</keyword>
<evidence type="ECO:0000313" key="2">
    <source>
        <dbReference type="Ensembl" id="ENSPTRP00000074690.1"/>
    </source>
</evidence>
<evidence type="ECO:0000256" key="1">
    <source>
        <dbReference type="SAM" id="MobiDB-lite"/>
    </source>
</evidence>
<reference evidence="2 3" key="1">
    <citation type="journal article" date="2005" name="Nature">
        <title>Initial sequence of the chimpanzee genome and comparison with the human genome.</title>
        <authorList>
            <consortium name="Chimpanzee sequencing and analysis consortium"/>
        </authorList>
    </citation>
    <scope>NUCLEOTIDE SEQUENCE [LARGE SCALE GENOMIC DNA]</scope>
</reference>
<dbReference type="Proteomes" id="UP000002277">
    <property type="component" value="Chromosome 2B"/>
</dbReference>
<sequence>MPDLAPHGSLGSSALAVGTGRLIRVHAAPPPSPLSGGGASGDRGPAHPTAQPMRVRRAGLAGVGHSTPSPGTESCRLLCNKSFFKQM</sequence>
<organism evidence="2 3">
    <name type="scientific">Pan troglodytes</name>
    <name type="common">Chimpanzee</name>
    <dbReference type="NCBI Taxonomy" id="9598"/>
    <lineage>
        <taxon>Eukaryota</taxon>
        <taxon>Metazoa</taxon>
        <taxon>Chordata</taxon>
        <taxon>Craniata</taxon>
        <taxon>Vertebrata</taxon>
        <taxon>Euteleostomi</taxon>
        <taxon>Mammalia</taxon>
        <taxon>Eutheria</taxon>
        <taxon>Euarchontoglires</taxon>
        <taxon>Primates</taxon>
        <taxon>Haplorrhini</taxon>
        <taxon>Catarrhini</taxon>
        <taxon>Hominidae</taxon>
        <taxon>Pan</taxon>
    </lineage>
</organism>
<reference evidence="2" key="3">
    <citation type="submission" date="2025-09" db="UniProtKB">
        <authorList>
            <consortium name="Ensembl"/>
        </authorList>
    </citation>
    <scope>IDENTIFICATION</scope>
</reference>
<dbReference type="Ensembl" id="ENSPTRT00000101231.1">
    <property type="protein sequence ID" value="ENSPTRP00000074690.1"/>
    <property type="gene ID" value="ENSPTRG00000013089.4"/>
</dbReference>
<reference evidence="2" key="2">
    <citation type="submission" date="2025-08" db="UniProtKB">
        <authorList>
            <consortium name="Ensembl"/>
        </authorList>
    </citation>
    <scope>IDENTIFICATION</scope>
</reference>
<dbReference type="EMBL" id="AACZ04056666">
    <property type="status" value="NOT_ANNOTATED_CDS"/>
    <property type="molecule type" value="Genomic_DNA"/>
</dbReference>
<name>A0A2I3SCB4_PANTR</name>
<dbReference type="AlphaFoldDB" id="A0A2I3SCB4"/>
<proteinExistence type="predicted"/>
<evidence type="ECO:0000313" key="3">
    <source>
        <dbReference type="Proteomes" id="UP000002277"/>
    </source>
</evidence>
<feature type="region of interest" description="Disordered" evidence="1">
    <location>
        <begin position="22"/>
        <end position="54"/>
    </location>
</feature>
<accession>A0A2I3SCB4</accession>